<gene>
    <name evidence="2" type="ORF">HNR59_002901</name>
</gene>
<sequence>MTSERFEPAIRNAIAKHRAETREQRERIYQAARASFQRSDRSSEDIENLNLAIEKVESSFERNTGAVLKKQKQRNLVNAAILLFLGVFIGSVSSLIFTGSTTADSEDDLKKIFIDRYNKDIVIVPDAIEYLREITDAIVDHQRNNRDILTPSNKTFVTIAKIDPDLAKRMPKTLPQGTQFIVKADHKDFKVLANWTLCGAAMFSNPEMLDPVRSKADRIGCPNFGMWTPGAVKW</sequence>
<evidence type="ECO:0000256" key="1">
    <source>
        <dbReference type="SAM" id="Phobius"/>
    </source>
</evidence>
<reference evidence="2 3" key="1">
    <citation type="submission" date="2020-08" db="EMBL/GenBank/DDBJ databases">
        <title>Genomic Encyclopedia of Type Strains, Phase IV (KMG-IV): sequencing the most valuable type-strain genomes for metagenomic binning, comparative biology and taxonomic classification.</title>
        <authorList>
            <person name="Goeker M."/>
        </authorList>
    </citation>
    <scope>NUCLEOTIDE SEQUENCE [LARGE SCALE GENOMIC DNA]</scope>
    <source>
        <strain evidence="2 3">DSM 11099</strain>
    </source>
</reference>
<proteinExistence type="predicted"/>
<evidence type="ECO:0000313" key="3">
    <source>
        <dbReference type="Proteomes" id="UP000533306"/>
    </source>
</evidence>
<keyword evidence="1" id="KW-0812">Transmembrane</keyword>
<dbReference type="RefSeq" id="WP_183831715.1">
    <property type="nucleotide sequence ID" value="NZ_JACHEU010000002.1"/>
</dbReference>
<organism evidence="2 3">
    <name type="scientific">Aquamicrobium lusatiense</name>
    <dbReference type="NCBI Taxonomy" id="89772"/>
    <lineage>
        <taxon>Bacteria</taxon>
        <taxon>Pseudomonadati</taxon>
        <taxon>Pseudomonadota</taxon>
        <taxon>Alphaproteobacteria</taxon>
        <taxon>Hyphomicrobiales</taxon>
        <taxon>Phyllobacteriaceae</taxon>
        <taxon>Aquamicrobium</taxon>
    </lineage>
</organism>
<dbReference type="Proteomes" id="UP000533306">
    <property type="component" value="Unassembled WGS sequence"/>
</dbReference>
<keyword evidence="1" id="KW-1133">Transmembrane helix</keyword>
<evidence type="ECO:0000313" key="2">
    <source>
        <dbReference type="EMBL" id="MBB6013512.1"/>
    </source>
</evidence>
<keyword evidence="3" id="KW-1185">Reference proteome</keyword>
<keyword evidence="1" id="KW-0472">Membrane</keyword>
<protein>
    <submittedName>
        <fullName evidence="2">Uncharacterized protein</fullName>
    </submittedName>
</protein>
<dbReference type="AlphaFoldDB" id="A0A7W9S3P5"/>
<name>A0A7W9S3P5_9HYPH</name>
<comment type="caution">
    <text evidence="2">The sequence shown here is derived from an EMBL/GenBank/DDBJ whole genome shotgun (WGS) entry which is preliminary data.</text>
</comment>
<accession>A0A7W9S3P5</accession>
<dbReference type="EMBL" id="JACHEU010000002">
    <property type="protein sequence ID" value="MBB6013512.1"/>
    <property type="molecule type" value="Genomic_DNA"/>
</dbReference>
<feature type="transmembrane region" description="Helical" evidence="1">
    <location>
        <begin position="76"/>
        <end position="97"/>
    </location>
</feature>